<keyword evidence="3" id="KW-1185">Reference proteome</keyword>
<evidence type="ECO:0000313" key="3">
    <source>
        <dbReference type="Proteomes" id="UP000694845"/>
    </source>
</evidence>
<gene>
    <name evidence="4" type="primary">LOC110986035</name>
</gene>
<evidence type="ECO:0000259" key="2">
    <source>
        <dbReference type="PROSITE" id="PS50948"/>
    </source>
</evidence>
<protein>
    <submittedName>
        <fullName evidence="4">Uncharacterized protein LOC110986035</fullName>
    </submittedName>
</protein>
<dbReference type="OMA" id="HICTLAE"/>
<reference evidence="4" key="1">
    <citation type="submission" date="2025-08" db="UniProtKB">
        <authorList>
            <consortium name="RefSeq"/>
        </authorList>
    </citation>
    <scope>IDENTIFICATION</scope>
</reference>
<dbReference type="SUPFAM" id="SSF57414">
    <property type="entry name" value="Hairpin loop containing domain-like"/>
    <property type="match status" value="1"/>
</dbReference>
<evidence type="ECO:0000313" key="4">
    <source>
        <dbReference type="RefSeq" id="XP_022103311.1"/>
    </source>
</evidence>
<dbReference type="PROSITE" id="PS50948">
    <property type="entry name" value="PAN"/>
    <property type="match status" value="1"/>
</dbReference>
<dbReference type="AlphaFoldDB" id="A0A8B7ZJ47"/>
<evidence type="ECO:0000256" key="1">
    <source>
        <dbReference type="SAM" id="SignalP"/>
    </source>
</evidence>
<dbReference type="RefSeq" id="XP_022103311.1">
    <property type="nucleotide sequence ID" value="XM_022247619.1"/>
</dbReference>
<name>A0A8B7ZJ47_ACAPL</name>
<accession>A0A8B7ZJ47</accession>
<organism evidence="3 4">
    <name type="scientific">Acanthaster planci</name>
    <name type="common">Crown-of-thorns starfish</name>
    <dbReference type="NCBI Taxonomy" id="133434"/>
    <lineage>
        <taxon>Eukaryota</taxon>
        <taxon>Metazoa</taxon>
        <taxon>Echinodermata</taxon>
        <taxon>Eleutherozoa</taxon>
        <taxon>Asterozoa</taxon>
        <taxon>Asteroidea</taxon>
        <taxon>Valvatacea</taxon>
        <taxon>Valvatida</taxon>
        <taxon>Acanthasteridae</taxon>
        <taxon>Acanthaster</taxon>
    </lineage>
</organism>
<keyword evidence="1" id="KW-0732">Signal</keyword>
<feature type="domain" description="Apple" evidence="2">
    <location>
        <begin position="34"/>
        <end position="115"/>
    </location>
</feature>
<dbReference type="InterPro" id="IPR003609">
    <property type="entry name" value="Pan_app"/>
</dbReference>
<sequence length="313" mass="34517">MLSFFYLISISSLVTKAHNEPSCQGNARSCTTECPRNLNRDFNGIPNRVLLGHGYGNLTVASPVRCGRECLIEDRCFSFQYSEKDRQCELNEATASQFPLALIEKTGKNHFGPEQPTFAELITSWKGEAPLSLTDCWYQSRACASSDCQSAGQHLCLQWELQHAYKEGYPPTTPHGSWCADLGRLAVLTETGVTFHDLPLTTSAPALCCSVPVSYREPVLTEQKYDLADRAGQLSGCSDLAAHLCTLAELKEAYDHGYRCNCWYYFATPNRDASVKPGGCGAYYGSECYQGIIANTPRPANGRPAYCCPNRAQ</sequence>
<feature type="chain" id="PRO_5034328081" evidence="1">
    <location>
        <begin position="20"/>
        <end position="313"/>
    </location>
</feature>
<dbReference type="Gene3D" id="3.50.4.10">
    <property type="entry name" value="Hepatocyte Growth Factor"/>
    <property type="match status" value="1"/>
</dbReference>
<dbReference type="KEGG" id="aplc:110986035"/>
<dbReference type="Proteomes" id="UP000694845">
    <property type="component" value="Unplaced"/>
</dbReference>
<feature type="signal peptide" evidence="1">
    <location>
        <begin position="1"/>
        <end position="19"/>
    </location>
</feature>
<proteinExistence type="predicted"/>
<dbReference type="GeneID" id="110986035"/>
<dbReference type="OrthoDB" id="5950113at2759"/>
<dbReference type="Pfam" id="PF00024">
    <property type="entry name" value="PAN_1"/>
    <property type="match status" value="1"/>
</dbReference>